<reference evidence="7 8" key="1">
    <citation type="submission" date="2024-08" db="EMBL/GenBank/DDBJ databases">
        <authorList>
            <person name="Lu H."/>
        </authorList>
    </citation>
    <scope>NUCLEOTIDE SEQUENCE [LARGE SCALE GENOMIC DNA]</scope>
    <source>
        <strain evidence="7 8">DXS20W</strain>
    </source>
</reference>
<feature type="transmembrane region" description="Helical" evidence="5">
    <location>
        <begin position="390"/>
        <end position="414"/>
    </location>
</feature>
<keyword evidence="3 5" id="KW-1133">Transmembrane helix</keyword>
<comment type="caution">
    <text evidence="7">The sequence shown here is derived from an EMBL/GenBank/DDBJ whole genome shotgun (WGS) entry which is preliminary data.</text>
</comment>
<feature type="transmembrane region" description="Helical" evidence="5">
    <location>
        <begin position="327"/>
        <end position="351"/>
    </location>
</feature>
<dbReference type="PANTHER" id="PTHR11814">
    <property type="entry name" value="SULFATE TRANSPORTER"/>
    <property type="match status" value="1"/>
</dbReference>
<dbReference type="InterPro" id="IPR011547">
    <property type="entry name" value="SLC26A/SulP_dom"/>
</dbReference>
<feature type="domain" description="SLC26A/SulP transporter" evidence="6">
    <location>
        <begin position="21"/>
        <end position="372"/>
    </location>
</feature>
<protein>
    <submittedName>
        <fullName evidence="7">SulP family inorganic anion transporter</fullName>
    </submittedName>
</protein>
<dbReference type="InterPro" id="IPR001902">
    <property type="entry name" value="SLC26A/SulP_fam"/>
</dbReference>
<feature type="transmembrane region" description="Helical" evidence="5">
    <location>
        <begin position="357"/>
        <end position="378"/>
    </location>
</feature>
<feature type="transmembrane region" description="Helical" evidence="5">
    <location>
        <begin position="73"/>
        <end position="91"/>
    </location>
</feature>
<gene>
    <name evidence="7" type="ORF">ACG04Q_24570</name>
</gene>
<keyword evidence="8" id="KW-1185">Reference proteome</keyword>
<dbReference type="Pfam" id="PF00916">
    <property type="entry name" value="Sulfate_transp"/>
    <property type="match status" value="1"/>
</dbReference>
<evidence type="ECO:0000313" key="7">
    <source>
        <dbReference type="EMBL" id="MFG6464769.1"/>
    </source>
</evidence>
<keyword evidence="2 5" id="KW-0812">Transmembrane</keyword>
<dbReference type="EMBL" id="JBIGHX010000011">
    <property type="protein sequence ID" value="MFG6464769.1"/>
    <property type="molecule type" value="Genomic_DNA"/>
</dbReference>
<feature type="transmembrane region" description="Helical" evidence="5">
    <location>
        <begin position="202"/>
        <end position="223"/>
    </location>
</feature>
<feature type="transmembrane region" description="Helical" evidence="5">
    <location>
        <begin position="49"/>
        <end position="66"/>
    </location>
</feature>
<accession>A0ABW7GSJ1</accession>
<name>A0ABW7GSJ1_9BURK</name>
<proteinExistence type="predicted"/>
<feature type="transmembrane region" description="Helical" evidence="5">
    <location>
        <begin position="178"/>
        <end position="195"/>
    </location>
</feature>
<evidence type="ECO:0000256" key="5">
    <source>
        <dbReference type="SAM" id="Phobius"/>
    </source>
</evidence>
<evidence type="ECO:0000259" key="6">
    <source>
        <dbReference type="Pfam" id="PF00916"/>
    </source>
</evidence>
<feature type="transmembrane region" description="Helical" evidence="5">
    <location>
        <begin position="97"/>
        <end position="125"/>
    </location>
</feature>
<feature type="transmembrane region" description="Helical" evidence="5">
    <location>
        <begin position="266"/>
        <end position="287"/>
    </location>
</feature>
<evidence type="ECO:0000256" key="3">
    <source>
        <dbReference type="ARBA" id="ARBA00022989"/>
    </source>
</evidence>
<feature type="transmembrane region" description="Helical" evidence="5">
    <location>
        <begin position="137"/>
        <end position="158"/>
    </location>
</feature>
<dbReference type="RefSeq" id="WP_394514323.1">
    <property type="nucleotide sequence ID" value="NZ_JBIGHX010000011.1"/>
</dbReference>
<evidence type="ECO:0000313" key="8">
    <source>
        <dbReference type="Proteomes" id="UP001606302"/>
    </source>
</evidence>
<evidence type="ECO:0000256" key="1">
    <source>
        <dbReference type="ARBA" id="ARBA00004141"/>
    </source>
</evidence>
<keyword evidence="4 5" id="KW-0472">Membrane</keyword>
<evidence type="ECO:0000256" key="2">
    <source>
        <dbReference type="ARBA" id="ARBA00022692"/>
    </source>
</evidence>
<organism evidence="7 8">
    <name type="scientific">Pelomonas lactea</name>
    <dbReference type="NCBI Taxonomy" id="3299030"/>
    <lineage>
        <taxon>Bacteria</taxon>
        <taxon>Pseudomonadati</taxon>
        <taxon>Pseudomonadota</taxon>
        <taxon>Betaproteobacteria</taxon>
        <taxon>Burkholderiales</taxon>
        <taxon>Sphaerotilaceae</taxon>
        <taxon>Roseateles</taxon>
    </lineage>
</organism>
<sequence length="424" mass="42273">MLRSARGFVAASRLPLPAAGDWRAASVSALLMLPQAVTFAVLAGLPPEMGLYAAALPVIVAALLSPSPTQISGPNTAVAVMLGCALAPLATPGSHDYIVMAAALTAAVALVQLLLALAGAGGLLARCPPASIAGLNLGIGGLMLAGQVAPLLGLTAVHDLPLLSAAWVQLQRAAECNPSALGLASLSLCCGLAWARRGRRGVWAPVVALLAGALATALLDAGWGPAATQLERLGAVRLQWPAWQMPELAGLAPYALKQLAVHAVEIAVVASLQSAILLHSALATVAARDCRRELMAQASSNLVAAAGGGFAGSASFNRTAVHQAAGALTPAAAVLSTLLLVGGALLAAPALARLPHAVIAGTLALVAVQMMAAGWAAALRQPGRRRLMALGVAALALVAGIVPALLLVLLTLVVEALASRSPGP</sequence>
<dbReference type="Proteomes" id="UP001606302">
    <property type="component" value="Unassembled WGS sequence"/>
</dbReference>
<evidence type="ECO:0000256" key="4">
    <source>
        <dbReference type="ARBA" id="ARBA00023136"/>
    </source>
</evidence>
<comment type="subcellular location">
    <subcellularLocation>
        <location evidence="1">Membrane</location>
        <topology evidence="1">Multi-pass membrane protein</topology>
    </subcellularLocation>
</comment>